<evidence type="ECO:0000313" key="3">
    <source>
        <dbReference type="Proteomes" id="UP001215598"/>
    </source>
</evidence>
<name>A0AAD7NV70_9AGAR</name>
<evidence type="ECO:0000256" key="1">
    <source>
        <dbReference type="SAM" id="MobiDB-lite"/>
    </source>
</evidence>
<keyword evidence="3" id="KW-1185">Reference proteome</keyword>
<comment type="caution">
    <text evidence="2">The sequence shown here is derived from an EMBL/GenBank/DDBJ whole genome shotgun (WGS) entry which is preliminary data.</text>
</comment>
<dbReference type="AlphaFoldDB" id="A0AAD7NV70"/>
<dbReference type="Gene3D" id="3.80.10.10">
    <property type="entry name" value="Ribonuclease Inhibitor"/>
    <property type="match status" value="1"/>
</dbReference>
<dbReference type="EMBL" id="JARKIB010000009">
    <property type="protein sequence ID" value="KAJ7776188.1"/>
    <property type="molecule type" value="Genomic_DNA"/>
</dbReference>
<evidence type="ECO:0000313" key="2">
    <source>
        <dbReference type="EMBL" id="KAJ7776188.1"/>
    </source>
</evidence>
<dbReference type="Proteomes" id="UP001215598">
    <property type="component" value="Unassembled WGS sequence"/>
</dbReference>
<protein>
    <recommendedName>
        <fullName evidence="4">F-box domain-containing protein</fullName>
    </recommendedName>
</protein>
<dbReference type="InterPro" id="IPR032675">
    <property type="entry name" value="LRR_dom_sf"/>
</dbReference>
<reference evidence="2" key="1">
    <citation type="submission" date="2023-03" db="EMBL/GenBank/DDBJ databases">
        <title>Massive genome expansion in bonnet fungi (Mycena s.s.) driven by repeated elements and novel gene families across ecological guilds.</title>
        <authorList>
            <consortium name="Lawrence Berkeley National Laboratory"/>
            <person name="Harder C.B."/>
            <person name="Miyauchi S."/>
            <person name="Viragh M."/>
            <person name="Kuo A."/>
            <person name="Thoen E."/>
            <person name="Andreopoulos B."/>
            <person name="Lu D."/>
            <person name="Skrede I."/>
            <person name="Drula E."/>
            <person name="Henrissat B."/>
            <person name="Morin E."/>
            <person name="Kohler A."/>
            <person name="Barry K."/>
            <person name="LaButti K."/>
            <person name="Morin E."/>
            <person name="Salamov A."/>
            <person name="Lipzen A."/>
            <person name="Mereny Z."/>
            <person name="Hegedus B."/>
            <person name="Baldrian P."/>
            <person name="Stursova M."/>
            <person name="Weitz H."/>
            <person name="Taylor A."/>
            <person name="Grigoriev I.V."/>
            <person name="Nagy L.G."/>
            <person name="Martin F."/>
            <person name="Kauserud H."/>
        </authorList>
    </citation>
    <scope>NUCLEOTIDE SEQUENCE</scope>
    <source>
        <strain evidence="2">CBHHK182m</strain>
    </source>
</reference>
<gene>
    <name evidence="2" type="ORF">B0H16DRAFT_1712566</name>
</gene>
<feature type="compositionally biased region" description="Acidic residues" evidence="1">
    <location>
        <begin position="539"/>
        <end position="554"/>
    </location>
</feature>
<organism evidence="2 3">
    <name type="scientific">Mycena metata</name>
    <dbReference type="NCBI Taxonomy" id="1033252"/>
    <lineage>
        <taxon>Eukaryota</taxon>
        <taxon>Fungi</taxon>
        <taxon>Dikarya</taxon>
        <taxon>Basidiomycota</taxon>
        <taxon>Agaricomycotina</taxon>
        <taxon>Agaricomycetes</taxon>
        <taxon>Agaricomycetidae</taxon>
        <taxon>Agaricales</taxon>
        <taxon>Marasmiineae</taxon>
        <taxon>Mycenaceae</taxon>
        <taxon>Mycena</taxon>
    </lineage>
</organism>
<feature type="region of interest" description="Disordered" evidence="1">
    <location>
        <begin position="532"/>
        <end position="554"/>
    </location>
</feature>
<accession>A0AAD7NV70</accession>
<sequence>MHRCLRIQDVVEVIFSYLEPRLPSPGVIPQTWEELARLARTCKDFHNPALDCLWRSATLGNLLRCLPPDLCVVDELSTGGLWGETYSLRFIRPIQSNDWERVKIYAPRVQKLYALTNDNLSAIFPTLSQCLPQALFCNLQSFVWWYPHSFQYIQLFLGPHLTSLEIGTPIKTDSDLALFSTLAPKCPRLKNLRVASRKMQETEVGPEAEAISLFVQGLQSIESVSVHLLDQVALGHVRTLPTLKSLTLDTLPAGLTFSSVDDPTLPAPFVALASLRLYYTDIKSTTRFLSDCGTLPLTLFSVTVPALQTKTALHDLVSTVASTVLPTTLTAFNVHNHGQYDFFVGVQSPTDHCVLGDSLHLLLSFVNLTSVTITSPGSFDLDNDTVIAMTRAWPRIEVLHLCSVFPVQPPRATLECLPYFLHSLMLRTLAITVDCSAVPVRSDDSGSGSIAATVSSHPLVELDLSFSPLSPSTAGAVNLAQFISEIFPALRGVRTAWDIGDTESYALYQQVLRYRPYWRQVDAAVRGDPIPSANFWSAEEPDETEEEDEEFDEEAAYRQMVAAQAVG</sequence>
<evidence type="ECO:0008006" key="4">
    <source>
        <dbReference type="Google" id="ProtNLM"/>
    </source>
</evidence>
<proteinExistence type="predicted"/>